<gene>
    <name evidence="1" type="ORF">CIB95_08685</name>
</gene>
<protein>
    <recommendedName>
        <fullName evidence="3">2'-5' RNA ligase</fullName>
    </recommendedName>
</protein>
<dbReference type="SUPFAM" id="SSF55144">
    <property type="entry name" value="LigT-like"/>
    <property type="match status" value="1"/>
</dbReference>
<reference evidence="1 2" key="2">
    <citation type="submission" date="2017-09" db="EMBL/GenBank/DDBJ databases">
        <title>Bacillus patelloidae sp. nov., isolated from the intestinal tract of a marine limpet.</title>
        <authorList>
            <person name="Liu R."/>
            <person name="Dong C."/>
            <person name="Shao Z."/>
        </authorList>
    </citation>
    <scope>NUCLEOTIDE SEQUENCE [LARGE SCALE GENOMIC DNA]</scope>
    <source>
        <strain evidence="1 2">SA5d-4</strain>
    </source>
</reference>
<dbReference type="PANTHER" id="PTHR36039">
    <property type="match status" value="1"/>
</dbReference>
<sequence length="186" mass="21732">MYAVIALFDEQMEQRIKDVWKDLHEKEISFYAAEVKNRLPHITIASYSNLNYEEWMHSMETVYKEQESITITMQTIGTFLKSRTLFFAPTVTNELMQMHTNYHQQFSTFNDNPNSIYLPGNWIPHCTIANRLSEEKLSEAYSYCSKNINPIQGEICEIALIELIYDENGKCTEAPVLYSKKLHGNK</sequence>
<evidence type="ECO:0008006" key="3">
    <source>
        <dbReference type="Google" id="ProtNLM"/>
    </source>
</evidence>
<comment type="caution">
    <text evidence="1">The sequence shown here is derived from an EMBL/GenBank/DDBJ whole genome shotgun (WGS) entry which is preliminary data.</text>
</comment>
<dbReference type="PANTHER" id="PTHR36039:SF2">
    <property type="entry name" value="RNA LIGASE_CYCLIC NUCLEOTIDE PHOSPHODIESTERASE FAMILY PROTEIN"/>
    <property type="match status" value="1"/>
</dbReference>
<reference evidence="2" key="1">
    <citation type="submission" date="2017-08" db="EMBL/GenBank/DDBJ databases">
        <authorList>
            <person name="Huang Z."/>
        </authorList>
    </citation>
    <scope>NUCLEOTIDE SEQUENCE [LARGE SCALE GENOMIC DNA]</scope>
    <source>
        <strain evidence="2">SA5d-4</strain>
    </source>
</reference>
<accession>A0A263BTF0</accession>
<dbReference type="RefSeq" id="WP_094924282.1">
    <property type="nucleotide sequence ID" value="NZ_NPIA01000004.1"/>
</dbReference>
<dbReference type="Gene3D" id="3.90.1140.10">
    <property type="entry name" value="Cyclic phosphodiesterase"/>
    <property type="match status" value="1"/>
</dbReference>
<dbReference type="EMBL" id="NPIA01000004">
    <property type="protein sequence ID" value="OZM56838.1"/>
    <property type="molecule type" value="Genomic_DNA"/>
</dbReference>
<dbReference type="InterPro" id="IPR009097">
    <property type="entry name" value="Cyclic_Pdiesterase"/>
</dbReference>
<name>A0A263BTF0_9BACI</name>
<dbReference type="AlphaFoldDB" id="A0A263BTF0"/>
<dbReference type="Pfam" id="PF13563">
    <property type="entry name" value="2_5_RNA_ligase2"/>
    <property type="match status" value="1"/>
</dbReference>
<dbReference type="Proteomes" id="UP000217083">
    <property type="component" value="Unassembled WGS sequence"/>
</dbReference>
<proteinExistence type="predicted"/>
<organism evidence="1 2">
    <name type="scientific">Lottiidibacillus patelloidae</name>
    <dbReference type="NCBI Taxonomy" id="2670334"/>
    <lineage>
        <taxon>Bacteria</taxon>
        <taxon>Bacillati</taxon>
        <taxon>Bacillota</taxon>
        <taxon>Bacilli</taxon>
        <taxon>Bacillales</taxon>
        <taxon>Bacillaceae</taxon>
        <taxon>Lottiidibacillus</taxon>
    </lineage>
</organism>
<evidence type="ECO:0000313" key="2">
    <source>
        <dbReference type="Proteomes" id="UP000217083"/>
    </source>
</evidence>
<evidence type="ECO:0000313" key="1">
    <source>
        <dbReference type="EMBL" id="OZM56838.1"/>
    </source>
</evidence>
<keyword evidence="2" id="KW-1185">Reference proteome</keyword>